<reference evidence="2" key="1">
    <citation type="journal article" date="2019" name="Int. J. Syst. Evol. Microbiol.">
        <title>The Global Catalogue of Microorganisms (GCM) 10K type strain sequencing project: providing services to taxonomists for standard genome sequencing and annotation.</title>
        <authorList>
            <consortium name="The Broad Institute Genomics Platform"/>
            <consortium name="The Broad Institute Genome Sequencing Center for Infectious Disease"/>
            <person name="Wu L."/>
            <person name="Ma J."/>
        </authorList>
    </citation>
    <scope>NUCLEOTIDE SEQUENCE [LARGE SCALE GENOMIC DNA]</scope>
    <source>
        <strain evidence="2">KCTC 42182</strain>
    </source>
</reference>
<dbReference type="SUPFAM" id="SSF53187">
    <property type="entry name" value="Zn-dependent exopeptidases"/>
    <property type="match status" value="1"/>
</dbReference>
<dbReference type="EMBL" id="JBHRYJ010000001">
    <property type="protein sequence ID" value="MFC3675586.1"/>
    <property type="molecule type" value="Genomic_DNA"/>
</dbReference>
<protein>
    <submittedName>
        <fullName evidence="1">M14 family metallopeptidase</fullName>
    </submittedName>
</protein>
<proteinExistence type="predicted"/>
<dbReference type="Gene3D" id="3.40.630.10">
    <property type="entry name" value="Zn peptidases"/>
    <property type="match status" value="1"/>
</dbReference>
<evidence type="ECO:0000313" key="2">
    <source>
        <dbReference type="Proteomes" id="UP001595711"/>
    </source>
</evidence>
<dbReference type="RefSeq" id="WP_379724425.1">
    <property type="nucleotide sequence ID" value="NZ_JBHRYJ010000001.1"/>
</dbReference>
<name>A0ABV7VG39_9PROT</name>
<evidence type="ECO:0000313" key="1">
    <source>
        <dbReference type="EMBL" id="MFC3675586.1"/>
    </source>
</evidence>
<accession>A0ABV7VG39</accession>
<dbReference type="Proteomes" id="UP001595711">
    <property type="component" value="Unassembled WGS sequence"/>
</dbReference>
<comment type="caution">
    <text evidence="1">The sequence shown here is derived from an EMBL/GenBank/DDBJ whole genome shotgun (WGS) entry which is preliminary data.</text>
</comment>
<dbReference type="InterPro" id="IPR021259">
    <property type="entry name" value="DUF2817"/>
</dbReference>
<sequence length="362" mass="38934">MSLHDHFSPDYVAARSKFLATAKAAAAQTDSIPHPLTGIAGEDLFTDTAWLGPRDAKAVLVTVSGTHGIEGYYGSGCQTGWLADGHAAKLPAGTAMLMIHASNPYGFSWGRRVNEDNMDINRNFIDFAAGPPPSNPAYAEVHDWLLPADWTDASIAALKASLAAYYEKVGRRAADAALVSGQHSHPQGIFYGGIEACWSHRTVQAICEKYLGTAKRICVLDHHTGLGPFGYSEMICRHAPGSEALTLARRWFGDAVTSPAMGQSDSPVIEGNLRMGIARFCPQAVTVACAIEVGTIPSPEVRLSVIADNWLHLRGNVFSPQGQAIKAQIRAAFYPDSDDWRGQCYPRAVEIQRQALDGLAST</sequence>
<dbReference type="Pfam" id="PF10994">
    <property type="entry name" value="DUF2817"/>
    <property type="match status" value="1"/>
</dbReference>
<keyword evidence="2" id="KW-1185">Reference proteome</keyword>
<dbReference type="CDD" id="cd06233">
    <property type="entry name" value="M14-like"/>
    <property type="match status" value="1"/>
</dbReference>
<gene>
    <name evidence="1" type="ORF">ACFOOQ_08535</name>
</gene>
<organism evidence="1 2">
    <name type="scientific">Ferrovibrio xuzhouensis</name>
    <dbReference type="NCBI Taxonomy" id="1576914"/>
    <lineage>
        <taxon>Bacteria</taxon>
        <taxon>Pseudomonadati</taxon>
        <taxon>Pseudomonadota</taxon>
        <taxon>Alphaproteobacteria</taxon>
        <taxon>Rhodospirillales</taxon>
        <taxon>Rhodospirillaceae</taxon>
        <taxon>Ferrovibrio</taxon>
    </lineage>
</organism>